<organism evidence="1 2">
    <name type="scientific">Suillus subaureus</name>
    <dbReference type="NCBI Taxonomy" id="48587"/>
    <lineage>
        <taxon>Eukaryota</taxon>
        <taxon>Fungi</taxon>
        <taxon>Dikarya</taxon>
        <taxon>Basidiomycota</taxon>
        <taxon>Agaricomycotina</taxon>
        <taxon>Agaricomycetes</taxon>
        <taxon>Agaricomycetidae</taxon>
        <taxon>Boletales</taxon>
        <taxon>Suillineae</taxon>
        <taxon>Suillaceae</taxon>
        <taxon>Suillus</taxon>
    </lineage>
</organism>
<accession>A0A9P7DPV2</accession>
<proteinExistence type="predicted"/>
<evidence type="ECO:0000313" key="1">
    <source>
        <dbReference type="EMBL" id="KAG1800100.1"/>
    </source>
</evidence>
<comment type="caution">
    <text evidence="1">The sequence shown here is derived from an EMBL/GenBank/DDBJ whole genome shotgun (WGS) entry which is preliminary data.</text>
</comment>
<name>A0A9P7DPV2_9AGAM</name>
<dbReference type="RefSeq" id="XP_041185840.1">
    <property type="nucleotide sequence ID" value="XM_041341341.1"/>
</dbReference>
<keyword evidence="2" id="KW-1185">Reference proteome</keyword>
<sequence>MLISYEDVANPASDNLSNKEFESLAVPSTGIMTVSKSQQATILQPLSDIIPAVLSTSLSPAVQPLAQAPPAMQTILASSSTSAHWYTITVGCTVFHIHNISVPSACFSCHSSHVTAEEVYVWAKASVGVI</sequence>
<reference evidence="1" key="1">
    <citation type="journal article" date="2020" name="New Phytol.">
        <title>Comparative genomics reveals dynamic genome evolution in host specialist ectomycorrhizal fungi.</title>
        <authorList>
            <person name="Lofgren L.A."/>
            <person name="Nguyen N.H."/>
            <person name="Vilgalys R."/>
            <person name="Ruytinx J."/>
            <person name="Liao H.L."/>
            <person name="Branco S."/>
            <person name="Kuo A."/>
            <person name="LaButti K."/>
            <person name="Lipzen A."/>
            <person name="Andreopoulos W."/>
            <person name="Pangilinan J."/>
            <person name="Riley R."/>
            <person name="Hundley H."/>
            <person name="Na H."/>
            <person name="Barry K."/>
            <person name="Grigoriev I.V."/>
            <person name="Stajich J.E."/>
            <person name="Kennedy P.G."/>
        </authorList>
    </citation>
    <scope>NUCLEOTIDE SEQUENCE</scope>
    <source>
        <strain evidence="1">MN1</strain>
    </source>
</reference>
<gene>
    <name evidence="1" type="ORF">BJ212DRAFT_1488068</name>
</gene>
<dbReference type="GeneID" id="64635357"/>
<evidence type="ECO:0000313" key="2">
    <source>
        <dbReference type="Proteomes" id="UP000807769"/>
    </source>
</evidence>
<dbReference type="AlphaFoldDB" id="A0A9P7DPV2"/>
<dbReference type="EMBL" id="JABBWG010000121">
    <property type="protein sequence ID" value="KAG1800100.1"/>
    <property type="molecule type" value="Genomic_DNA"/>
</dbReference>
<protein>
    <submittedName>
        <fullName evidence="1">Uncharacterized protein</fullName>
    </submittedName>
</protein>
<dbReference type="Proteomes" id="UP000807769">
    <property type="component" value="Unassembled WGS sequence"/>
</dbReference>